<reference evidence="4 5" key="1">
    <citation type="journal article" date="2013" name="PLoS Genet.">
        <title>Plant-symbiotic fungi as chemical engineers: Multi-genome analysis of the Clavicipitaceae reveals dynamics of alkaloid loci.</title>
        <authorList>
            <person name="Schardl C.L."/>
            <person name="Young C.A."/>
            <person name="Hesse U."/>
            <person name="Amyotte S.G."/>
            <person name="Andreeva K."/>
            <person name="Calie P.J."/>
            <person name="Fleetwood D.J."/>
            <person name="Haws D.C."/>
            <person name="Moore N."/>
            <person name="Oeser B."/>
            <person name="Panaccione D.G."/>
            <person name="Schweri K.K."/>
            <person name="Voisey C.R."/>
            <person name="Farman M.L."/>
            <person name="Jaromczyk J.W."/>
            <person name="Roe B.A."/>
            <person name="O'Sullivan D.M."/>
            <person name="Scott B."/>
            <person name="Tudzynski P."/>
            <person name="An Z."/>
            <person name="Arnaoudova E.G."/>
            <person name="Bullock C.T."/>
            <person name="Charlton N.D."/>
            <person name="Chen L."/>
            <person name="Cox M."/>
            <person name="Dinkins R.D."/>
            <person name="Florea S."/>
            <person name="Glenn A.E."/>
            <person name="Gordon A."/>
            <person name="Gueldener U."/>
            <person name="Harris D.R."/>
            <person name="Hollin W."/>
            <person name="Jaromczyk J."/>
            <person name="Johnson R.D."/>
            <person name="Khan A.K."/>
            <person name="Leistner E."/>
            <person name="Leuchtmann A."/>
            <person name="Li C."/>
            <person name="Liu J."/>
            <person name="Liu J."/>
            <person name="Liu M."/>
            <person name="Mace W."/>
            <person name="Machado C."/>
            <person name="Nagabhyru P."/>
            <person name="Pan J."/>
            <person name="Schmid J."/>
            <person name="Sugawara K."/>
            <person name="Steiner U."/>
            <person name="Takach J.E."/>
            <person name="Tanaka E."/>
            <person name="Webb J.S."/>
            <person name="Wilson E.V."/>
            <person name="Wiseman J.L."/>
            <person name="Yoshida R."/>
            <person name="Zeng Z."/>
        </authorList>
    </citation>
    <scope>NUCLEOTIDE SEQUENCE [LARGE SCALE GENOMIC DNA]</scope>
    <source>
        <strain evidence="4 5">20.1</strain>
    </source>
</reference>
<dbReference type="SMART" id="SM00332">
    <property type="entry name" value="PP2Cc"/>
    <property type="match status" value="1"/>
</dbReference>
<dbReference type="eggNOG" id="KOG1379">
    <property type="taxonomic scope" value="Eukaryota"/>
</dbReference>
<keyword evidence="1" id="KW-0479">Metal-binding</keyword>
<dbReference type="FunFam" id="3.60.40.10:FF:000118">
    <property type="entry name" value="Phosphatase 2C-like domain-containing protein"/>
    <property type="match status" value="1"/>
</dbReference>
<dbReference type="InterPro" id="IPR036457">
    <property type="entry name" value="PPM-type-like_dom_sf"/>
</dbReference>
<keyword evidence="1" id="KW-0378">Hydrolase</keyword>
<dbReference type="AlphaFoldDB" id="M1WII2"/>
<keyword evidence="1" id="KW-0460">Magnesium</keyword>
<comment type="similarity">
    <text evidence="1">Belongs to the PP2C family.</text>
</comment>
<name>M1WII2_CLAP2</name>
<keyword evidence="5" id="KW-1185">Reference proteome</keyword>
<proteinExistence type="inferred from homology"/>
<sequence length="426" mass="47025">MGTIDHYKLFGLQREQSRIMTEAGTTPEVVAAGMRTSHPPTPVAISRYLSRQPQLPDPLRRGRRERLCAVHSSSGSSSEGNNQRTKPLNLPFRFETGIGRFAKRSQRPFPPPFTSPPSGSFSDPLSTYHQSRDRRERPGFVNGQLIKGLTNGDDAVYASDFFICANDGVGAWSTRPRGHAGLWSRLVLHFWASIVEEDIARSLTMKTPHMPDTIALLQTAYEKTLEAILAHDWQGTTTTCGAQLHYRLHDEEGETSHAPTPLLLVTNLGDCQVMVIRPRKKEVIFKTKEQWHSFDCPRQLGTRSRDTPKANAVADMVDLEVGDVVLAQSDGVTDNLWEHEIVESVVKSIAYWESGPSKLSPEERVGGRQGGMKLAATDLVEAARVIATDPFAESPFMEKAIDEGLASEGGKPDDISVVAALCVENR</sequence>
<dbReference type="VEuPathDB" id="FungiDB:CPUR_08457"/>
<comment type="cofactor">
    <cofactor evidence="1">
        <name>Mg(2+)</name>
        <dbReference type="ChEBI" id="CHEBI:18420"/>
    </cofactor>
</comment>
<protein>
    <recommendedName>
        <fullName evidence="1">Protein phosphatase</fullName>
        <ecNumber evidence="1">3.1.3.16</ecNumber>
    </recommendedName>
</protein>
<evidence type="ECO:0000256" key="1">
    <source>
        <dbReference type="RuleBase" id="RU366020"/>
    </source>
</evidence>
<accession>M1WII2</accession>
<dbReference type="PANTHER" id="PTHR12320:SF24">
    <property type="entry name" value="PROTEIN PHOSPHATASE"/>
    <property type="match status" value="1"/>
</dbReference>
<evidence type="ECO:0000313" key="4">
    <source>
        <dbReference type="EMBL" id="CCE34524.1"/>
    </source>
</evidence>
<dbReference type="STRING" id="1111077.M1WII2"/>
<dbReference type="InterPro" id="IPR001932">
    <property type="entry name" value="PPM-type_phosphatase-like_dom"/>
</dbReference>
<dbReference type="GO" id="GO:0004722">
    <property type="term" value="F:protein serine/threonine phosphatase activity"/>
    <property type="evidence" value="ECO:0007669"/>
    <property type="project" value="UniProtKB-EC"/>
</dbReference>
<evidence type="ECO:0000259" key="3">
    <source>
        <dbReference type="SMART" id="SM00332"/>
    </source>
</evidence>
<dbReference type="SUPFAM" id="SSF81606">
    <property type="entry name" value="PP2C-like"/>
    <property type="match status" value="1"/>
</dbReference>
<keyword evidence="1" id="KW-0904">Protein phosphatase</keyword>
<comment type="caution">
    <text evidence="4">The sequence shown here is derived from an EMBL/GenBank/DDBJ whole genome shotgun (WGS) entry which is preliminary data.</text>
</comment>
<dbReference type="PANTHER" id="PTHR12320">
    <property type="entry name" value="PROTEIN PHOSPHATASE 2C"/>
    <property type="match status" value="1"/>
</dbReference>
<gene>
    <name evidence="4" type="ORF">CPUR_08457</name>
</gene>
<dbReference type="HOGENOM" id="CLU_029404_1_0_1"/>
<evidence type="ECO:0000313" key="5">
    <source>
        <dbReference type="Proteomes" id="UP000016801"/>
    </source>
</evidence>
<comment type="cofactor">
    <cofactor evidence="1">
        <name>Mn(2+)</name>
        <dbReference type="ChEBI" id="CHEBI:29035"/>
    </cofactor>
</comment>
<organism evidence="4 5">
    <name type="scientific">Claviceps purpurea (strain 20.1)</name>
    <name type="common">Ergot fungus</name>
    <name type="synonym">Sphacelia segetum</name>
    <dbReference type="NCBI Taxonomy" id="1111077"/>
    <lineage>
        <taxon>Eukaryota</taxon>
        <taxon>Fungi</taxon>
        <taxon>Dikarya</taxon>
        <taxon>Ascomycota</taxon>
        <taxon>Pezizomycotina</taxon>
        <taxon>Sordariomycetes</taxon>
        <taxon>Hypocreomycetidae</taxon>
        <taxon>Hypocreales</taxon>
        <taxon>Clavicipitaceae</taxon>
        <taxon>Claviceps</taxon>
    </lineage>
</organism>
<dbReference type="OrthoDB" id="25675at2759"/>
<dbReference type="Proteomes" id="UP000016801">
    <property type="component" value="Unassembled WGS sequence"/>
</dbReference>
<dbReference type="EC" id="3.1.3.16" evidence="1"/>
<feature type="region of interest" description="Disordered" evidence="2">
    <location>
        <begin position="67"/>
        <end position="89"/>
    </location>
</feature>
<dbReference type="Gene3D" id="3.60.40.10">
    <property type="entry name" value="PPM-type phosphatase domain"/>
    <property type="match status" value="1"/>
</dbReference>
<feature type="domain" description="PPM-type phosphatase" evidence="3">
    <location>
        <begin position="131"/>
        <end position="420"/>
    </location>
</feature>
<dbReference type="GO" id="GO:0046872">
    <property type="term" value="F:metal ion binding"/>
    <property type="evidence" value="ECO:0007669"/>
    <property type="project" value="UniProtKB-UniRule"/>
</dbReference>
<feature type="region of interest" description="Disordered" evidence="2">
    <location>
        <begin position="103"/>
        <end position="139"/>
    </location>
</feature>
<evidence type="ECO:0000256" key="2">
    <source>
        <dbReference type="SAM" id="MobiDB-lite"/>
    </source>
</evidence>
<comment type="catalytic activity">
    <reaction evidence="1">
        <text>O-phospho-L-threonyl-[protein] + H2O = L-threonyl-[protein] + phosphate</text>
        <dbReference type="Rhea" id="RHEA:47004"/>
        <dbReference type="Rhea" id="RHEA-COMP:11060"/>
        <dbReference type="Rhea" id="RHEA-COMP:11605"/>
        <dbReference type="ChEBI" id="CHEBI:15377"/>
        <dbReference type="ChEBI" id="CHEBI:30013"/>
        <dbReference type="ChEBI" id="CHEBI:43474"/>
        <dbReference type="ChEBI" id="CHEBI:61977"/>
        <dbReference type="EC" id="3.1.3.16"/>
    </reaction>
</comment>
<comment type="catalytic activity">
    <reaction evidence="1">
        <text>O-phospho-L-seryl-[protein] + H2O = L-seryl-[protein] + phosphate</text>
        <dbReference type="Rhea" id="RHEA:20629"/>
        <dbReference type="Rhea" id="RHEA-COMP:9863"/>
        <dbReference type="Rhea" id="RHEA-COMP:11604"/>
        <dbReference type="ChEBI" id="CHEBI:15377"/>
        <dbReference type="ChEBI" id="CHEBI:29999"/>
        <dbReference type="ChEBI" id="CHEBI:43474"/>
        <dbReference type="ChEBI" id="CHEBI:83421"/>
        <dbReference type="EC" id="3.1.3.16"/>
    </reaction>
</comment>
<dbReference type="EMBL" id="CAGA01000093">
    <property type="protein sequence ID" value="CCE34524.1"/>
    <property type="molecule type" value="Genomic_DNA"/>
</dbReference>
<dbReference type="InterPro" id="IPR039123">
    <property type="entry name" value="PPTC7"/>
</dbReference>
<keyword evidence="1" id="KW-0464">Manganese</keyword>